<feature type="signal peptide" evidence="1">
    <location>
        <begin position="1"/>
        <end position="17"/>
    </location>
</feature>
<feature type="chain" id="PRO_5036829109" evidence="1">
    <location>
        <begin position="18"/>
        <end position="186"/>
    </location>
</feature>
<organism evidence="2 3">
    <name type="scientific">candidate division WOR-3 bacterium</name>
    <dbReference type="NCBI Taxonomy" id="2052148"/>
    <lineage>
        <taxon>Bacteria</taxon>
        <taxon>Bacteria division WOR-3</taxon>
    </lineage>
</organism>
<protein>
    <submittedName>
        <fullName evidence="2">Uncharacterized protein</fullName>
    </submittedName>
</protein>
<dbReference type="AlphaFoldDB" id="A0A938BU00"/>
<comment type="caution">
    <text evidence="2">The sequence shown here is derived from an EMBL/GenBank/DDBJ whole genome shotgun (WGS) entry which is preliminary data.</text>
</comment>
<evidence type="ECO:0000313" key="3">
    <source>
        <dbReference type="Proteomes" id="UP000779900"/>
    </source>
</evidence>
<name>A0A938BU00_UNCW3</name>
<reference evidence="2" key="1">
    <citation type="submission" date="2019-03" db="EMBL/GenBank/DDBJ databases">
        <title>Lake Tanganyika Metagenome-Assembled Genomes (MAGs).</title>
        <authorList>
            <person name="Tran P."/>
        </authorList>
    </citation>
    <scope>NUCLEOTIDE SEQUENCE</scope>
    <source>
        <strain evidence="2">K_DeepCast_150m_m2_040</strain>
    </source>
</reference>
<evidence type="ECO:0000313" key="2">
    <source>
        <dbReference type="EMBL" id="MBM3331393.1"/>
    </source>
</evidence>
<keyword evidence="1" id="KW-0732">Signal</keyword>
<dbReference type="EMBL" id="VGIR01000027">
    <property type="protein sequence ID" value="MBM3331393.1"/>
    <property type="molecule type" value="Genomic_DNA"/>
</dbReference>
<evidence type="ECO:0000256" key="1">
    <source>
        <dbReference type="SAM" id="SignalP"/>
    </source>
</evidence>
<dbReference type="Proteomes" id="UP000779900">
    <property type="component" value="Unassembled WGS sequence"/>
</dbReference>
<accession>A0A938BU00</accession>
<proteinExistence type="predicted"/>
<gene>
    <name evidence="2" type="ORF">FJY68_06005</name>
</gene>
<sequence length="186" mass="20634">MRIVVLAGLLAAVVASAADAQTPAIPSRFIHMEVVSLNVLYDPSSPNFTTPRMFAIRALKLSCSLSRFRFGLAPMEAGAFMSAGTQPVGLTTFLPLYFGYDLYRNPKRTLLCYSMVPDIYVEGLGSPSRRTRDSRACVSWSTRRWNTWVLALASRAGTWSRIRETWAWFRSSEPVSASAPWSQVSG</sequence>